<feature type="domain" description="RNase MRP protein 1 RNA binding" evidence="2">
    <location>
        <begin position="12"/>
        <end position="99"/>
    </location>
</feature>
<evidence type="ECO:0000313" key="3">
    <source>
        <dbReference type="EMBL" id="KAL2809024.1"/>
    </source>
</evidence>
<dbReference type="CDD" id="cd22573">
    <property type="entry name" value="RMP1_RBD"/>
    <property type="match status" value="1"/>
</dbReference>
<name>A0ABR4H1B6_9EURO</name>
<dbReference type="PANTHER" id="PTHR37792:SF1">
    <property type="entry name" value="RIBONUCLEASE MRP PROTEIN SUBUNIT RMP1"/>
    <property type="match status" value="1"/>
</dbReference>
<organism evidence="3 4">
    <name type="scientific">Aspergillus granulosus</name>
    <dbReference type="NCBI Taxonomy" id="176169"/>
    <lineage>
        <taxon>Eukaryota</taxon>
        <taxon>Fungi</taxon>
        <taxon>Dikarya</taxon>
        <taxon>Ascomycota</taxon>
        <taxon>Pezizomycotina</taxon>
        <taxon>Eurotiomycetes</taxon>
        <taxon>Eurotiomycetidae</taxon>
        <taxon>Eurotiales</taxon>
        <taxon>Aspergillaceae</taxon>
        <taxon>Aspergillus</taxon>
        <taxon>Aspergillus subgen. Nidulantes</taxon>
    </lineage>
</organism>
<accession>A0ABR4H1B6</accession>
<dbReference type="PANTHER" id="PTHR37792">
    <property type="entry name" value="RIBONUCLEASE MRP PROTEIN SUBUNIT RMP1"/>
    <property type="match status" value="1"/>
</dbReference>
<dbReference type="Proteomes" id="UP001610334">
    <property type="component" value="Unassembled WGS sequence"/>
</dbReference>
<dbReference type="EMBL" id="JBFXLT010000098">
    <property type="protein sequence ID" value="KAL2809024.1"/>
    <property type="molecule type" value="Genomic_DNA"/>
</dbReference>
<comment type="caution">
    <text evidence="3">The sequence shown here is derived from an EMBL/GenBank/DDBJ whole genome shotgun (WGS) entry which is preliminary data.</text>
</comment>
<proteinExistence type="predicted"/>
<evidence type="ECO:0000256" key="1">
    <source>
        <dbReference type="SAM" id="MobiDB-lite"/>
    </source>
</evidence>
<feature type="region of interest" description="Disordered" evidence="1">
    <location>
        <begin position="173"/>
        <end position="205"/>
    </location>
</feature>
<dbReference type="InterPro" id="IPR047204">
    <property type="entry name" value="RMP1_RBD"/>
</dbReference>
<feature type="compositionally biased region" description="Basic and acidic residues" evidence="1">
    <location>
        <begin position="173"/>
        <end position="185"/>
    </location>
</feature>
<dbReference type="InterPro" id="IPR047205">
    <property type="entry name" value="RMP1"/>
</dbReference>
<keyword evidence="4" id="KW-1185">Reference proteome</keyword>
<evidence type="ECO:0000259" key="2">
    <source>
        <dbReference type="Pfam" id="PF20945"/>
    </source>
</evidence>
<dbReference type="Pfam" id="PF20945">
    <property type="entry name" value="RMP1"/>
    <property type="match status" value="1"/>
</dbReference>
<gene>
    <name evidence="3" type="ORF">BJX63DRAFT_373995</name>
</gene>
<sequence length="205" mass="23026">MEEDEILRVHSILHLISHRNKNQHSRTKWWKWLSVLKRSVWNLAQSLSSTGQANLLPAEFYRKYLADRVVPKCYLAFSVVVADVQFSPLGTVLLATLARLSKATGIDKDLKSRRRAGNVRKAEPVSHVEMVGGREDVGQALSRGEERILDVSAASKAQHIWPVVVESSLAASKEPRAVKEPDVPKQKKTKKKKKNAIDDLFDGLL</sequence>
<protein>
    <recommendedName>
        <fullName evidence="2">RNase MRP protein 1 RNA binding domain-containing protein</fullName>
    </recommendedName>
</protein>
<reference evidence="3 4" key="1">
    <citation type="submission" date="2024-07" db="EMBL/GenBank/DDBJ databases">
        <title>Section-level genome sequencing and comparative genomics of Aspergillus sections Usti and Cavernicolus.</title>
        <authorList>
            <consortium name="Lawrence Berkeley National Laboratory"/>
            <person name="Nybo J.L."/>
            <person name="Vesth T.C."/>
            <person name="Theobald S."/>
            <person name="Frisvad J.C."/>
            <person name="Larsen T.O."/>
            <person name="Kjaerboelling I."/>
            <person name="Rothschild-Mancinelli K."/>
            <person name="Lyhne E.K."/>
            <person name="Kogle M.E."/>
            <person name="Barry K."/>
            <person name="Clum A."/>
            <person name="Na H."/>
            <person name="Ledsgaard L."/>
            <person name="Lin J."/>
            <person name="Lipzen A."/>
            <person name="Kuo A."/>
            <person name="Riley R."/>
            <person name="Mondo S."/>
            <person name="Labutti K."/>
            <person name="Haridas S."/>
            <person name="Pangalinan J."/>
            <person name="Salamov A.A."/>
            <person name="Simmons B.A."/>
            <person name="Magnuson J.K."/>
            <person name="Chen J."/>
            <person name="Drula E."/>
            <person name="Henrissat B."/>
            <person name="Wiebenga A."/>
            <person name="Lubbers R.J."/>
            <person name="Gomes A.C."/>
            <person name="Makela M.R."/>
            <person name="Stajich J."/>
            <person name="Grigoriev I.V."/>
            <person name="Mortensen U.H."/>
            <person name="De Vries R.P."/>
            <person name="Baker S.E."/>
            <person name="Andersen M.R."/>
        </authorList>
    </citation>
    <scope>NUCLEOTIDE SEQUENCE [LARGE SCALE GENOMIC DNA]</scope>
    <source>
        <strain evidence="3 4">CBS 588.65</strain>
    </source>
</reference>
<evidence type="ECO:0000313" key="4">
    <source>
        <dbReference type="Proteomes" id="UP001610334"/>
    </source>
</evidence>